<reference evidence="2 3" key="1">
    <citation type="submission" date="2019-03" db="EMBL/GenBank/DDBJ databases">
        <title>Draft genome sequence of Xylaria hypoxylon DSM 108379, a ubiquitous saprotrophic-parasitic fungi on hardwood.</title>
        <authorList>
            <person name="Buettner E."/>
            <person name="Leonhardt S."/>
            <person name="Gebauer A.M."/>
            <person name="Liers C."/>
            <person name="Hofrichter M."/>
            <person name="Kellner H."/>
        </authorList>
    </citation>
    <scope>NUCLEOTIDE SEQUENCE [LARGE SCALE GENOMIC DNA]</scope>
    <source>
        <strain evidence="2 3">DSM 108379</strain>
    </source>
</reference>
<dbReference type="EMBL" id="SKBN01000383">
    <property type="protein sequence ID" value="TGJ78506.1"/>
    <property type="molecule type" value="Genomic_DNA"/>
</dbReference>
<evidence type="ECO:0000256" key="1">
    <source>
        <dbReference type="SAM" id="Phobius"/>
    </source>
</evidence>
<organism evidence="2 3">
    <name type="scientific">Xylaria hypoxylon</name>
    <dbReference type="NCBI Taxonomy" id="37992"/>
    <lineage>
        <taxon>Eukaryota</taxon>
        <taxon>Fungi</taxon>
        <taxon>Dikarya</taxon>
        <taxon>Ascomycota</taxon>
        <taxon>Pezizomycotina</taxon>
        <taxon>Sordariomycetes</taxon>
        <taxon>Xylariomycetidae</taxon>
        <taxon>Xylariales</taxon>
        <taxon>Xylariaceae</taxon>
        <taxon>Xylaria</taxon>
    </lineage>
</organism>
<accession>A0A4Z0YLG6</accession>
<feature type="transmembrane region" description="Helical" evidence="1">
    <location>
        <begin position="55"/>
        <end position="76"/>
    </location>
</feature>
<proteinExistence type="predicted"/>
<dbReference type="OrthoDB" id="103819at2759"/>
<name>A0A4Z0YLG6_9PEZI</name>
<feature type="non-terminal residue" evidence="2">
    <location>
        <position position="1"/>
    </location>
</feature>
<comment type="caution">
    <text evidence="2">The sequence shown here is derived from an EMBL/GenBank/DDBJ whole genome shotgun (WGS) entry which is preliminary data.</text>
</comment>
<evidence type="ECO:0000313" key="3">
    <source>
        <dbReference type="Proteomes" id="UP000297716"/>
    </source>
</evidence>
<dbReference type="CDD" id="cd12148">
    <property type="entry name" value="fungal_TF_MHR"/>
    <property type="match status" value="1"/>
</dbReference>
<keyword evidence="3" id="KW-1185">Reference proteome</keyword>
<evidence type="ECO:0000313" key="2">
    <source>
        <dbReference type="EMBL" id="TGJ78506.1"/>
    </source>
</evidence>
<keyword evidence="1" id="KW-1133">Transmembrane helix</keyword>
<gene>
    <name evidence="2" type="ORF">E0Z10_g10258</name>
</gene>
<keyword evidence="1" id="KW-0812">Transmembrane</keyword>
<dbReference type="STRING" id="37992.A0A4Z0YLG6"/>
<keyword evidence="1" id="KW-0472">Membrane</keyword>
<dbReference type="Proteomes" id="UP000297716">
    <property type="component" value="Unassembled WGS sequence"/>
</dbReference>
<protein>
    <recommendedName>
        <fullName evidence="4">Transcription factor domain-containing protein</fullName>
    </recommendedName>
</protein>
<sequence>VSFLASLSLTYRALPPNGPRSRTFADECIDAARASMRVHLEATAMMDQQSLQIVYIHWTILYAPFIPFIVIFCLVIETSDGEDLTRLADFVRSLELACEVSSSVRKLHQLCQVLYNVAELYVEAKVAEGVGSEFDAYLSQLGFMPVDVDGAMMGVQTDLASGSGGGGVQGVGDQMRAVAQTNQLEDWFSGKNYMMGLLEEDLSGINPMAWP</sequence>
<evidence type="ECO:0008006" key="4">
    <source>
        <dbReference type="Google" id="ProtNLM"/>
    </source>
</evidence>
<dbReference type="AlphaFoldDB" id="A0A4Z0YLG6"/>